<dbReference type="Gene3D" id="2.60.40.1180">
    <property type="entry name" value="Golgi alpha-mannosidase II"/>
    <property type="match status" value="1"/>
</dbReference>
<dbReference type="AlphaFoldDB" id="A0A0U1LXX1"/>
<keyword evidence="7" id="KW-0106">Calcium</keyword>
<feature type="transmembrane region" description="Helical" evidence="12">
    <location>
        <begin position="233"/>
        <end position="252"/>
    </location>
</feature>
<dbReference type="CDD" id="cd11319">
    <property type="entry name" value="AmyAc_euk_AmyA"/>
    <property type="match status" value="1"/>
</dbReference>
<comment type="similarity">
    <text evidence="3">Belongs to the glycosyl hydrolase 13 family.</text>
</comment>
<evidence type="ECO:0000256" key="1">
    <source>
        <dbReference type="ARBA" id="ARBA00001913"/>
    </source>
</evidence>
<feature type="transmembrane region" description="Helical" evidence="12">
    <location>
        <begin position="117"/>
        <end position="138"/>
    </location>
</feature>
<keyword evidence="5" id="KW-0479">Metal-binding</keyword>
<dbReference type="STRING" id="28573.A0A0U1LXX1"/>
<dbReference type="FunFam" id="3.20.20.80:FF:000120">
    <property type="entry name" value="Alpha-amylase A"/>
    <property type="match status" value="1"/>
</dbReference>
<dbReference type="SMART" id="SM00642">
    <property type="entry name" value="Aamy"/>
    <property type="match status" value="1"/>
</dbReference>
<protein>
    <recommendedName>
        <fullName evidence="13">Glycosyl hydrolase family 13 catalytic domain-containing protein</fullName>
    </recommendedName>
</protein>
<gene>
    <name evidence="14" type="ORF">PISL3812_04954</name>
</gene>
<feature type="transmembrane region" description="Helical" evidence="12">
    <location>
        <begin position="178"/>
        <end position="200"/>
    </location>
</feature>
<evidence type="ECO:0000256" key="9">
    <source>
        <dbReference type="ARBA" id="ARBA00023136"/>
    </source>
</evidence>
<evidence type="ECO:0000313" key="15">
    <source>
        <dbReference type="Proteomes" id="UP000054383"/>
    </source>
</evidence>
<dbReference type="SUPFAM" id="SSF51445">
    <property type="entry name" value="(Trans)glycosidases"/>
    <property type="match status" value="1"/>
</dbReference>
<evidence type="ECO:0000256" key="12">
    <source>
        <dbReference type="SAM" id="Phobius"/>
    </source>
</evidence>
<dbReference type="Pfam" id="PF00128">
    <property type="entry name" value="Alpha-amylase"/>
    <property type="match status" value="1"/>
</dbReference>
<feature type="transmembrane region" description="Helical" evidence="12">
    <location>
        <begin position="378"/>
        <end position="400"/>
    </location>
</feature>
<evidence type="ECO:0000259" key="13">
    <source>
        <dbReference type="SMART" id="SM00642"/>
    </source>
</evidence>
<dbReference type="GO" id="GO:0005975">
    <property type="term" value="P:carbohydrate metabolic process"/>
    <property type="evidence" value="ECO:0007669"/>
    <property type="project" value="InterPro"/>
</dbReference>
<reference evidence="14 15" key="1">
    <citation type="submission" date="2015-04" db="EMBL/GenBank/DDBJ databases">
        <authorList>
            <person name="Syromyatnikov M.Y."/>
            <person name="Popov V.N."/>
        </authorList>
    </citation>
    <scope>NUCLEOTIDE SEQUENCE [LARGE SCALE GENOMIC DNA]</scope>
    <source>
        <strain evidence="14">WF-38-12</strain>
    </source>
</reference>
<dbReference type="Gene3D" id="3.20.20.80">
    <property type="entry name" value="Glycosidases"/>
    <property type="match status" value="1"/>
</dbReference>
<feature type="transmembrane region" description="Helical" evidence="12">
    <location>
        <begin position="345"/>
        <end position="366"/>
    </location>
</feature>
<dbReference type="GO" id="GO:0046872">
    <property type="term" value="F:metal ion binding"/>
    <property type="evidence" value="ECO:0007669"/>
    <property type="project" value="UniProtKB-KW"/>
</dbReference>
<dbReference type="InterPro" id="IPR013780">
    <property type="entry name" value="Glyco_hydro_b"/>
</dbReference>
<dbReference type="Pfam" id="PF01490">
    <property type="entry name" value="Aa_trans"/>
    <property type="match status" value="1"/>
</dbReference>
<sequence>MAAEPTSIEKGPMPSEQDDSDVFDALAAQETSHAIKYRTMSWQRTAVLLFGDQICLAIMAQPWAFSVLGWVPGLIASFLAGIIVWLTSYTMWQFIMKHPHVHDICDIGYLLFGRSRIAYYGTMVGLILYNVMLCGFHVLTGAQVLNTVTGHSLCSVEFGIIITLIAIVLSIPRTLHHISIVSIGSAICMLLAILLFMSYAGKEAHPGEYPSLGPVVTYSFPQKGTTWVDCLNAVLNIAFLWFAQILYPTFIAEMRQPRDFPKALAAFAIGSAVLFLITAIVGFYYLGQYASAPAFGALQNYYLKVSYGPVIVPTIVIGTIYANVSVKFIYRLVLRDSPHQYNHSVVGWGVWVLLMTIYWFVAFIFAEVIPNMGDFGNILGALFDSNFGLTFWGVAYWHLFRGRLWETPLRSLITIAHLGILISAADVDAWKSRNIYFALTDRIARSSDDTGGDACGNLGDYCGGTFQGLQSKLDYIKGMGFDAIWITPVVTNIAGGYHGYWAQDLYTINSNYGTADDLKSLVSAAHEKEMYIMADVVVNHMGSPTSDNKPEPLNQDSSYHSDCTIDYSNQTSIENCRIADNLPDVNTQSTEIRTLFQTWISWLIKEYKFDGLRIDTVKHVEKEFWPGFSSAAGVYTIGEVWNGDPNYLAGYANALDAVLNYAIYYPMNNFYQQKGSSQDIVDMHDQISSLFPNPSALGTFLDNHDNPRWLSQKSDKSLLQNALAYVILARGIPIVYYGTEQGYDGGNDPANREDLWRSNFNTDSDLYKAISRLSAARVAAGGLADDDHVHLYVADSAYAWSRADGKLIVLTSNSGSGSDATHCFDSKKPGGSWNNTFGSGTYTSDDSGKLCIPISNGEPAVLVAKS</sequence>
<feature type="transmembrane region" description="Helical" evidence="12">
    <location>
        <begin position="306"/>
        <end position="324"/>
    </location>
</feature>
<evidence type="ECO:0000256" key="10">
    <source>
        <dbReference type="ARBA" id="ARBA00023277"/>
    </source>
</evidence>
<keyword evidence="10" id="KW-0119">Carbohydrate metabolism</keyword>
<dbReference type="InterPro" id="IPR013057">
    <property type="entry name" value="AA_transpt_TM"/>
</dbReference>
<dbReference type="OrthoDB" id="204980at2759"/>
<feature type="transmembrane region" description="Helical" evidence="12">
    <location>
        <begin position="70"/>
        <end position="92"/>
    </location>
</feature>
<proteinExistence type="inferred from homology"/>
<feature type="transmembrane region" description="Helical" evidence="12">
    <location>
        <begin position="150"/>
        <end position="171"/>
    </location>
</feature>
<keyword evidence="4 12" id="KW-0812">Transmembrane</keyword>
<keyword evidence="11" id="KW-0326">Glycosidase</keyword>
<feature type="transmembrane region" description="Helical" evidence="12">
    <location>
        <begin position="412"/>
        <end position="430"/>
    </location>
</feature>
<comment type="cofactor">
    <cofactor evidence="1">
        <name>Ca(2+)</name>
        <dbReference type="ChEBI" id="CHEBI:29108"/>
    </cofactor>
</comment>
<dbReference type="EMBL" id="CVMT01000004">
    <property type="protein sequence ID" value="CRG87932.1"/>
    <property type="molecule type" value="Genomic_DNA"/>
</dbReference>
<evidence type="ECO:0000256" key="5">
    <source>
        <dbReference type="ARBA" id="ARBA00022723"/>
    </source>
</evidence>
<keyword evidence="9 12" id="KW-0472">Membrane</keyword>
<dbReference type="InterPro" id="IPR006047">
    <property type="entry name" value="GH13_cat_dom"/>
</dbReference>
<keyword evidence="6" id="KW-0378">Hydrolase</keyword>
<evidence type="ECO:0000256" key="6">
    <source>
        <dbReference type="ARBA" id="ARBA00022801"/>
    </source>
</evidence>
<evidence type="ECO:0000256" key="2">
    <source>
        <dbReference type="ARBA" id="ARBA00004370"/>
    </source>
</evidence>
<name>A0A0U1LXX1_TALIS</name>
<feature type="domain" description="Glycosyl hydrolase family 13 catalytic" evidence="13">
    <location>
        <begin position="437"/>
        <end position="777"/>
    </location>
</feature>
<dbReference type="GO" id="GO:0016020">
    <property type="term" value="C:membrane"/>
    <property type="evidence" value="ECO:0007669"/>
    <property type="project" value="UniProtKB-SubCell"/>
</dbReference>
<feature type="transmembrane region" description="Helical" evidence="12">
    <location>
        <begin position="264"/>
        <end position="286"/>
    </location>
</feature>
<evidence type="ECO:0000256" key="8">
    <source>
        <dbReference type="ARBA" id="ARBA00022989"/>
    </source>
</evidence>
<evidence type="ECO:0000256" key="7">
    <source>
        <dbReference type="ARBA" id="ARBA00022837"/>
    </source>
</evidence>
<feature type="transmembrane region" description="Helical" evidence="12">
    <location>
        <begin position="46"/>
        <end position="64"/>
    </location>
</feature>
<comment type="subcellular location">
    <subcellularLocation>
        <location evidence="2">Membrane</location>
    </subcellularLocation>
</comment>
<dbReference type="Proteomes" id="UP000054383">
    <property type="component" value="Unassembled WGS sequence"/>
</dbReference>
<dbReference type="InterPro" id="IPR017853">
    <property type="entry name" value="GH"/>
</dbReference>
<evidence type="ECO:0000256" key="3">
    <source>
        <dbReference type="ARBA" id="ARBA00008061"/>
    </source>
</evidence>
<keyword evidence="15" id="KW-1185">Reference proteome</keyword>
<evidence type="ECO:0000256" key="11">
    <source>
        <dbReference type="ARBA" id="ARBA00023295"/>
    </source>
</evidence>
<accession>A0A0U1LXX1</accession>
<dbReference type="PANTHER" id="PTHR10357">
    <property type="entry name" value="ALPHA-AMYLASE FAMILY MEMBER"/>
    <property type="match status" value="1"/>
</dbReference>
<dbReference type="PANTHER" id="PTHR10357:SF212">
    <property type="entry name" value="ALPHA-AMYLASE"/>
    <property type="match status" value="1"/>
</dbReference>
<evidence type="ECO:0000313" key="14">
    <source>
        <dbReference type="EMBL" id="CRG87932.1"/>
    </source>
</evidence>
<dbReference type="SUPFAM" id="SSF51011">
    <property type="entry name" value="Glycosyl hydrolase domain"/>
    <property type="match status" value="1"/>
</dbReference>
<organism evidence="14 15">
    <name type="scientific">Talaromyces islandicus</name>
    <name type="common">Penicillium islandicum</name>
    <dbReference type="NCBI Taxonomy" id="28573"/>
    <lineage>
        <taxon>Eukaryota</taxon>
        <taxon>Fungi</taxon>
        <taxon>Dikarya</taxon>
        <taxon>Ascomycota</taxon>
        <taxon>Pezizomycotina</taxon>
        <taxon>Eurotiomycetes</taxon>
        <taxon>Eurotiomycetidae</taxon>
        <taxon>Eurotiales</taxon>
        <taxon>Trichocomaceae</taxon>
        <taxon>Talaromyces</taxon>
        <taxon>Talaromyces sect. Islandici</taxon>
    </lineage>
</organism>
<keyword evidence="8 12" id="KW-1133">Transmembrane helix</keyword>
<evidence type="ECO:0000256" key="4">
    <source>
        <dbReference type="ARBA" id="ARBA00022692"/>
    </source>
</evidence>
<dbReference type="GO" id="GO:0016798">
    <property type="term" value="F:hydrolase activity, acting on glycosyl bonds"/>
    <property type="evidence" value="ECO:0007669"/>
    <property type="project" value="UniProtKB-KW"/>
</dbReference>